<evidence type="ECO:0000259" key="12">
    <source>
        <dbReference type="SMART" id="SM00397"/>
    </source>
</evidence>
<dbReference type="GO" id="GO:0031902">
    <property type="term" value="C:late endosome membrane"/>
    <property type="evidence" value="ECO:0007669"/>
    <property type="project" value="TreeGrafter"/>
</dbReference>
<evidence type="ECO:0000313" key="13">
    <source>
        <dbReference type="EMBL" id="KIL70164.1"/>
    </source>
</evidence>
<dbReference type="Pfam" id="PF12352">
    <property type="entry name" value="V-SNARE_C"/>
    <property type="match status" value="1"/>
</dbReference>
<keyword evidence="8 11" id="KW-0472">Membrane</keyword>
<dbReference type="Gene3D" id="1.20.58.400">
    <property type="entry name" value="t-snare proteins"/>
    <property type="match status" value="1"/>
</dbReference>
<dbReference type="CDD" id="cd15862">
    <property type="entry name" value="SNARE_Vti1"/>
    <property type="match status" value="1"/>
</dbReference>
<dbReference type="GO" id="GO:0005829">
    <property type="term" value="C:cytosol"/>
    <property type="evidence" value="ECO:0007669"/>
    <property type="project" value="GOC"/>
</dbReference>
<dbReference type="GO" id="GO:0016236">
    <property type="term" value="P:macroautophagy"/>
    <property type="evidence" value="ECO:0007669"/>
    <property type="project" value="TreeGrafter"/>
</dbReference>
<dbReference type="GO" id="GO:0042147">
    <property type="term" value="P:retrograde transport, endosome to Golgi"/>
    <property type="evidence" value="ECO:0007669"/>
    <property type="project" value="TreeGrafter"/>
</dbReference>
<evidence type="ECO:0000256" key="9">
    <source>
        <dbReference type="SAM" id="Coils"/>
    </source>
</evidence>
<comment type="subcellular location">
    <subcellularLocation>
        <location evidence="1">Membrane</location>
        <topology evidence="1">Single-pass type IV membrane protein</topology>
    </subcellularLocation>
</comment>
<feature type="compositionally biased region" description="Polar residues" evidence="10">
    <location>
        <begin position="112"/>
        <end position="125"/>
    </location>
</feature>
<reference evidence="13 14" key="1">
    <citation type="submission" date="2014-04" db="EMBL/GenBank/DDBJ databases">
        <title>Evolutionary Origins and Diversification of the Mycorrhizal Mutualists.</title>
        <authorList>
            <consortium name="DOE Joint Genome Institute"/>
            <consortium name="Mycorrhizal Genomics Consortium"/>
            <person name="Kohler A."/>
            <person name="Kuo A."/>
            <person name="Nagy L.G."/>
            <person name="Floudas D."/>
            <person name="Copeland A."/>
            <person name="Barry K.W."/>
            <person name="Cichocki N."/>
            <person name="Veneault-Fourrey C."/>
            <person name="LaButti K."/>
            <person name="Lindquist E.A."/>
            <person name="Lipzen A."/>
            <person name="Lundell T."/>
            <person name="Morin E."/>
            <person name="Murat C."/>
            <person name="Riley R."/>
            <person name="Ohm R."/>
            <person name="Sun H."/>
            <person name="Tunlid A."/>
            <person name="Henrissat B."/>
            <person name="Grigoriev I.V."/>
            <person name="Hibbett D.S."/>
            <person name="Martin F."/>
        </authorList>
    </citation>
    <scope>NUCLEOTIDE SEQUENCE [LARGE SCALE GENOMIC DNA]</scope>
    <source>
        <strain evidence="13 14">Koide BX008</strain>
    </source>
</reference>
<dbReference type="GO" id="GO:0006891">
    <property type="term" value="P:intra-Golgi vesicle-mediated transport"/>
    <property type="evidence" value="ECO:0007669"/>
    <property type="project" value="TreeGrafter"/>
</dbReference>
<dbReference type="GO" id="GO:0000149">
    <property type="term" value="F:SNARE binding"/>
    <property type="evidence" value="ECO:0007669"/>
    <property type="project" value="TreeGrafter"/>
</dbReference>
<dbReference type="GO" id="GO:0005794">
    <property type="term" value="C:Golgi apparatus"/>
    <property type="evidence" value="ECO:0007669"/>
    <property type="project" value="TreeGrafter"/>
</dbReference>
<gene>
    <name evidence="13" type="ORF">M378DRAFT_606860</name>
</gene>
<dbReference type="GO" id="GO:0005789">
    <property type="term" value="C:endoplasmic reticulum membrane"/>
    <property type="evidence" value="ECO:0007669"/>
    <property type="project" value="TreeGrafter"/>
</dbReference>
<dbReference type="SUPFAM" id="SSF58038">
    <property type="entry name" value="SNARE fusion complex"/>
    <property type="match status" value="1"/>
</dbReference>
<evidence type="ECO:0000256" key="10">
    <source>
        <dbReference type="SAM" id="MobiDB-lite"/>
    </source>
</evidence>
<accession>A0A0C2TS96</accession>
<dbReference type="GO" id="GO:0048280">
    <property type="term" value="P:vesicle fusion with Golgi apparatus"/>
    <property type="evidence" value="ECO:0007669"/>
    <property type="project" value="TreeGrafter"/>
</dbReference>
<feature type="transmembrane region" description="Helical" evidence="11">
    <location>
        <begin position="216"/>
        <end position="234"/>
    </location>
</feature>
<evidence type="ECO:0000256" key="7">
    <source>
        <dbReference type="ARBA" id="ARBA00023054"/>
    </source>
</evidence>
<dbReference type="Pfam" id="PF05008">
    <property type="entry name" value="V-SNARE"/>
    <property type="match status" value="1"/>
</dbReference>
<dbReference type="STRING" id="946122.A0A0C2TS96"/>
<comment type="similarity">
    <text evidence="2">Belongs to the VTI1 family.</text>
</comment>
<dbReference type="InParanoid" id="A0A0C2TS96"/>
<evidence type="ECO:0000256" key="11">
    <source>
        <dbReference type="SAM" id="Phobius"/>
    </source>
</evidence>
<dbReference type="GO" id="GO:0012507">
    <property type="term" value="C:ER to Golgi transport vesicle membrane"/>
    <property type="evidence" value="ECO:0007669"/>
    <property type="project" value="TreeGrafter"/>
</dbReference>
<evidence type="ECO:0000256" key="3">
    <source>
        <dbReference type="ARBA" id="ARBA00022448"/>
    </source>
</evidence>
<dbReference type="PANTHER" id="PTHR21230:SF26">
    <property type="entry name" value="VESICLE TRANSPORT THROUGH INTERACTION WITH T-SNARES HOMOLOG 1A"/>
    <property type="match status" value="1"/>
</dbReference>
<sequence length="239" mass="26879">MAGVVDEYVPNLEILGMNSSPTALFDSYHNDFHQIVQSIRDKLEGETDGDSSALLRRADMDLEEADEMVSQMELELPSVPSSMRSKYHSRLQDAKNELSRLKKLARDARSQATRVDLLSSSQHGPSASDDPYASTTDRTRLLAGTTLLEDGTKRLQDSYRVALETENQGSDILLNLRSQREQIEHARDTIQTVDTAIDRASGTLKKMIRRMYQQRAVTGAIIFVLLLLIAVILWEKLSR</sequence>
<evidence type="ECO:0000256" key="2">
    <source>
        <dbReference type="ARBA" id="ARBA00006108"/>
    </source>
</evidence>
<dbReference type="GO" id="GO:0005484">
    <property type="term" value="F:SNAP receptor activity"/>
    <property type="evidence" value="ECO:0007669"/>
    <property type="project" value="TreeGrafter"/>
</dbReference>
<evidence type="ECO:0000256" key="6">
    <source>
        <dbReference type="ARBA" id="ARBA00022989"/>
    </source>
</evidence>
<evidence type="ECO:0000256" key="1">
    <source>
        <dbReference type="ARBA" id="ARBA00004211"/>
    </source>
</evidence>
<dbReference type="AlphaFoldDB" id="A0A0C2TS96"/>
<dbReference type="InterPro" id="IPR007705">
    <property type="entry name" value="Vesicle_trsprt_v-SNARE_N"/>
</dbReference>
<dbReference type="PANTHER" id="PTHR21230">
    <property type="entry name" value="VESICLE TRANSPORT V-SNARE PROTEIN VTI1-RELATED"/>
    <property type="match status" value="1"/>
</dbReference>
<dbReference type="GO" id="GO:0006886">
    <property type="term" value="P:intracellular protein transport"/>
    <property type="evidence" value="ECO:0007669"/>
    <property type="project" value="InterPro"/>
</dbReference>
<feature type="region of interest" description="Disordered" evidence="10">
    <location>
        <begin position="112"/>
        <end position="136"/>
    </location>
</feature>
<name>A0A0C2TS96_AMAMK</name>
<evidence type="ECO:0000313" key="14">
    <source>
        <dbReference type="Proteomes" id="UP000054549"/>
    </source>
</evidence>
<dbReference type="GO" id="GO:0031201">
    <property type="term" value="C:SNARE complex"/>
    <property type="evidence" value="ECO:0007669"/>
    <property type="project" value="TreeGrafter"/>
</dbReference>
<keyword evidence="7 9" id="KW-0175">Coiled coil</keyword>
<keyword evidence="5" id="KW-0653">Protein transport</keyword>
<dbReference type="SMART" id="SM00397">
    <property type="entry name" value="t_SNARE"/>
    <property type="match status" value="1"/>
</dbReference>
<feature type="domain" description="T-SNARE coiled-coil homology" evidence="12">
    <location>
        <begin position="140"/>
        <end position="207"/>
    </location>
</feature>
<dbReference type="FunCoup" id="A0A0C2TS96">
    <property type="interactions" value="479"/>
</dbReference>
<keyword evidence="3" id="KW-0813">Transport</keyword>
<keyword evidence="4 11" id="KW-0812">Transmembrane</keyword>
<dbReference type="GO" id="GO:0006896">
    <property type="term" value="P:Golgi to vacuole transport"/>
    <property type="evidence" value="ECO:0007669"/>
    <property type="project" value="TreeGrafter"/>
</dbReference>
<dbReference type="InterPro" id="IPR038407">
    <property type="entry name" value="v-SNARE_N_sf"/>
</dbReference>
<dbReference type="InterPro" id="IPR010989">
    <property type="entry name" value="SNARE"/>
</dbReference>
<evidence type="ECO:0000256" key="4">
    <source>
        <dbReference type="ARBA" id="ARBA00022692"/>
    </source>
</evidence>
<organism evidence="13 14">
    <name type="scientific">Amanita muscaria (strain Koide BX008)</name>
    <dbReference type="NCBI Taxonomy" id="946122"/>
    <lineage>
        <taxon>Eukaryota</taxon>
        <taxon>Fungi</taxon>
        <taxon>Dikarya</taxon>
        <taxon>Basidiomycota</taxon>
        <taxon>Agaricomycotina</taxon>
        <taxon>Agaricomycetes</taxon>
        <taxon>Agaricomycetidae</taxon>
        <taxon>Agaricales</taxon>
        <taxon>Pluteineae</taxon>
        <taxon>Amanitaceae</taxon>
        <taxon>Amanita</taxon>
    </lineage>
</organism>
<dbReference type="Gene3D" id="1.20.5.110">
    <property type="match status" value="1"/>
</dbReference>
<protein>
    <recommendedName>
        <fullName evidence="12">t-SNARE coiled-coil homology domain-containing protein</fullName>
    </recommendedName>
</protein>
<dbReference type="HOGENOM" id="CLU_075474_0_1_1"/>
<proteinExistence type="inferred from homology"/>
<feature type="coiled-coil region" evidence="9">
    <location>
        <begin position="55"/>
        <end position="111"/>
    </location>
</feature>
<dbReference type="SUPFAM" id="SSF47661">
    <property type="entry name" value="t-snare proteins"/>
    <property type="match status" value="1"/>
</dbReference>
<keyword evidence="6 11" id="KW-1133">Transmembrane helix</keyword>
<dbReference type="FunFam" id="1.20.5.110:FF:000002">
    <property type="entry name" value="Vesicle transport through interaction with t-SNAREsB"/>
    <property type="match status" value="1"/>
</dbReference>
<dbReference type="InterPro" id="IPR000727">
    <property type="entry name" value="T_SNARE_dom"/>
</dbReference>
<dbReference type="OrthoDB" id="430637at2759"/>
<dbReference type="Proteomes" id="UP000054549">
    <property type="component" value="Unassembled WGS sequence"/>
</dbReference>
<evidence type="ECO:0000256" key="5">
    <source>
        <dbReference type="ARBA" id="ARBA00022927"/>
    </source>
</evidence>
<keyword evidence="14" id="KW-1185">Reference proteome</keyword>
<dbReference type="EMBL" id="KN818224">
    <property type="protein sequence ID" value="KIL70164.1"/>
    <property type="molecule type" value="Genomic_DNA"/>
</dbReference>
<evidence type="ECO:0000256" key="8">
    <source>
        <dbReference type="ARBA" id="ARBA00023136"/>
    </source>
</evidence>